<dbReference type="GO" id="GO:0022857">
    <property type="term" value="F:transmembrane transporter activity"/>
    <property type="evidence" value="ECO:0007669"/>
    <property type="project" value="InterPro"/>
</dbReference>
<dbReference type="RefSeq" id="WP_203879334.1">
    <property type="nucleotide sequence ID" value="NZ_BOOK01000062.1"/>
</dbReference>
<dbReference type="Gene3D" id="1.20.1250.20">
    <property type="entry name" value="MFS general substrate transporter like domains"/>
    <property type="match status" value="1"/>
</dbReference>
<evidence type="ECO:0000256" key="1">
    <source>
        <dbReference type="ARBA" id="ARBA00004651"/>
    </source>
</evidence>
<evidence type="ECO:0000313" key="10">
    <source>
        <dbReference type="EMBL" id="GII05100.1"/>
    </source>
</evidence>
<dbReference type="AlphaFoldDB" id="A0A8J3T6I9"/>
<dbReference type="EMBL" id="BOOK01000062">
    <property type="protein sequence ID" value="GII05100.1"/>
    <property type="molecule type" value="Genomic_DNA"/>
</dbReference>
<evidence type="ECO:0000256" key="2">
    <source>
        <dbReference type="ARBA" id="ARBA00022448"/>
    </source>
</evidence>
<feature type="transmembrane region" description="Helical" evidence="8">
    <location>
        <begin position="231"/>
        <end position="251"/>
    </location>
</feature>
<dbReference type="SUPFAM" id="SSF103473">
    <property type="entry name" value="MFS general substrate transporter"/>
    <property type="match status" value="1"/>
</dbReference>
<evidence type="ECO:0000313" key="11">
    <source>
        <dbReference type="Proteomes" id="UP000634476"/>
    </source>
</evidence>
<feature type="transmembrane region" description="Helical" evidence="8">
    <location>
        <begin position="301"/>
        <end position="319"/>
    </location>
</feature>
<dbReference type="InterPro" id="IPR036259">
    <property type="entry name" value="MFS_trans_sf"/>
</dbReference>
<feature type="transmembrane region" description="Helical" evidence="8">
    <location>
        <begin position="141"/>
        <end position="163"/>
    </location>
</feature>
<keyword evidence="11" id="KW-1185">Reference proteome</keyword>
<dbReference type="PROSITE" id="PS50850">
    <property type="entry name" value="MFS"/>
    <property type="match status" value="1"/>
</dbReference>
<dbReference type="InterPro" id="IPR011701">
    <property type="entry name" value="MFS"/>
</dbReference>
<feature type="transmembrane region" description="Helical" evidence="8">
    <location>
        <begin position="82"/>
        <end position="100"/>
    </location>
</feature>
<dbReference type="PANTHER" id="PTHR42718:SF46">
    <property type="entry name" value="BLR6921 PROTEIN"/>
    <property type="match status" value="1"/>
</dbReference>
<name>A0A8J3T6I9_9ACTN</name>
<evidence type="ECO:0000256" key="3">
    <source>
        <dbReference type="ARBA" id="ARBA00022475"/>
    </source>
</evidence>
<dbReference type="Proteomes" id="UP000634476">
    <property type="component" value="Unassembled WGS sequence"/>
</dbReference>
<comment type="caution">
    <text evidence="10">The sequence shown here is derived from an EMBL/GenBank/DDBJ whole genome shotgun (WGS) entry which is preliminary data.</text>
</comment>
<organism evidence="10 11">
    <name type="scientific">Planobispora takensis</name>
    <dbReference type="NCBI Taxonomy" id="1367882"/>
    <lineage>
        <taxon>Bacteria</taxon>
        <taxon>Bacillati</taxon>
        <taxon>Actinomycetota</taxon>
        <taxon>Actinomycetes</taxon>
        <taxon>Streptosporangiales</taxon>
        <taxon>Streptosporangiaceae</taxon>
        <taxon>Planobispora</taxon>
    </lineage>
</organism>
<evidence type="ECO:0000256" key="5">
    <source>
        <dbReference type="ARBA" id="ARBA00022989"/>
    </source>
</evidence>
<accession>A0A8J3T6I9</accession>
<dbReference type="InterPro" id="IPR020846">
    <property type="entry name" value="MFS_dom"/>
</dbReference>
<evidence type="ECO:0000256" key="8">
    <source>
        <dbReference type="SAM" id="Phobius"/>
    </source>
</evidence>
<keyword evidence="4 8" id="KW-0812">Transmembrane</keyword>
<keyword evidence="3" id="KW-1003">Cell membrane</keyword>
<dbReference type="Pfam" id="PF07690">
    <property type="entry name" value="MFS_1"/>
    <property type="match status" value="1"/>
</dbReference>
<feature type="transmembrane region" description="Helical" evidence="8">
    <location>
        <begin position="169"/>
        <end position="189"/>
    </location>
</feature>
<dbReference type="Gene3D" id="1.20.1720.10">
    <property type="entry name" value="Multidrug resistance protein D"/>
    <property type="match status" value="1"/>
</dbReference>
<protein>
    <submittedName>
        <fullName evidence="10">MFS transporter</fullName>
    </submittedName>
</protein>
<evidence type="ECO:0000256" key="6">
    <source>
        <dbReference type="ARBA" id="ARBA00023136"/>
    </source>
</evidence>
<evidence type="ECO:0000259" key="9">
    <source>
        <dbReference type="PROSITE" id="PS50850"/>
    </source>
</evidence>
<feature type="transmembrane region" description="Helical" evidence="8">
    <location>
        <begin position="272"/>
        <end position="295"/>
    </location>
</feature>
<evidence type="ECO:0000256" key="7">
    <source>
        <dbReference type="SAM" id="MobiDB-lite"/>
    </source>
</evidence>
<keyword evidence="2" id="KW-0813">Transport</keyword>
<evidence type="ECO:0000256" key="4">
    <source>
        <dbReference type="ARBA" id="ARBA00022692"/>
    </source>
</evidence>
<reference evidence="10" key="1">
    <citation type="submission" date="2021-01" db="EMBL/GenBank/DDBJ databases">
        <title>Whole genome shotgun sequence of Planobispora takensis NBRC 109077.</title>
        <authorList>
            <person name="Komaki H."/>
            <person name="Tamura T."/>
        </authorList>
    </citation>
    <scope>NUCLEOTIDE SEQUENCE</scope>
    <source>
        <strain evidence="10">NBRC 109077</strain>
    </source>
</reference>
<feature type="transmembrane region" description="Helical" evidence="8">
    <location>
        <begin position="201"/>
        <end position="219"/>
    </location>
</feature>
<dbReference type="PANTHER" id="PTHR42718">
    <property type="entry name" value="MAJOR FACILITATOR SUPERFAMILY MULTIDRUG TRANSPORTER MFSC"/>
    <property type="match status" value="1"/>
</dbReference>
<feature type="transmembrane region" description="Helical" evidence="8">
    <location>
        <begin position="49"/>
        <end position="70"/>
    </location>
</feature>
<gene>
    <name evidence="10" type="ORF">Pta02_71080</name>
</gene>
<feature type="transmembrane region" description="Helical" evidence="8">
    <location>
        <begin position="358"/>
        <end position="379"/>
    </location>
</feature>
<dbReference type="CDD" id="cd17321">
    <property type="entry name" value="MFS_MMR_MDR_like"/>
    <property type="match status" value="1"/>
</dbReference>
<feature type="region of interest" description="Disordered" evidence="7">
    <location>
        <begin position="466"/>
        <end position="493"/>
    </location>
</feature>
<proteinExistence type="predicted"/>
<feature type="transmembrane region" description="Helical" evidence="8">
    <location>
        <begin position="400"/>
        <end position="424"/>
    </location>
</feature>
<feature type="transmembrane region" description="Helical" evidence="8">
    <location>
        <begin position="106"/>
        <end position="129"/>
    </location>
</feature>
<dbReference type="GO" id="GO:0005886">
    <property type="term" value="C:plasma membrane"/>
    <property type="evidence" value="ECO:0007669"/>
    <property type="project" value="UniProtKB-SubCell"/>
</dbReference>
<feature type="transmembrane region" description="Helical" evidence="8">
    <location>
        <begin position="331"/>
        <end position="352"/>
    </location>
</feature>
<keyword evidence="5 8" id="KW-1133">Transmembrane helix</keyword>
<feature type="transmembrane region" description="Helical" evidence="8">
    <location>
        <begin position="12"/>
        <end position="37"/>
    </location>
</feature>
<keyword evidence="6 8" id="KW-0472">Membrane</keyword>
<feature type="transmembrane region" description="Helical" evidence="8">
    <location>
        <begin position="436"/>
        <end position="459"/>
    </location>
</feature>
<sequence length="493" mass="50157">MSTSSVRMDGRARGVLMVLCGAIFLEGIDVAMLNVALPSIRADLGLSTGMLSGVVSAYVLGYGGFMLLGGRAADLLGRRRMFLFWLGVFLVFSGLGGFATEGWMLLAARFVTGVAAAFMAPAGLALVTANFPEGPQRVRALGFYAGTAAGGFSLGLVAGGLLASFGWRWVFFAPVILSAVILVAAVLLVRDDRPPRRPAGGFDLPGAFSVTGAMLLLAYGVVRLEHPGDGWAGTVAAFAGGSALLAAFVVIERRSAAPLVRPGILRAGALARTGVAALLFIGAFAGFQFLVTLYLQELRGWSTLETGLAMLIVGVDTVLAPTLTPRLVERFGNGAVLFGGLALATVAYGLFLPVTPDWTYAAMLPTMALLGLAFSLAYGPLTMAATDGVAEHEHGLAGGVLYTAIQFGTALGLSAVTAVSVAALGGDGSPQARLDALRAALAVPVTAAVLSAIVAAYGLRARRTAAPSGAGAATEEPAEAAGTAEPESVPAAP</sequence>
<comment type="subcellular location">
    <subcellularLocation>
        <location evidence="1">Cell membrane</location>
        <topology evidence="1">Multi-pass membrane protein</topology>
    </subcellularLocation>
</comment>
<feature type="domain" description="Major facilitator superfamily (MFS) profile" evidence="9">
    <location>
        <begin position="15"/>
        <end position="463"/>
    </location>
</feature>